<dbReference type="OrthoDB" id="1361519at2"/>
<dbReference type="EMBL" id="CP020918">
    <property type="protein sequence ID" value="AWG20461.1"/>
    <property type="molecule type" value="Genomic_DNA"/>
</dbReference>
<proteinExistence type="predicted"/>
<protein>
    <submittedName>
        <fullName evidence="1">Uncharacterized protein</fullName>
    </submittedName>
</protein>
<keyword evidence="2" id="KW-1185">Reference proteome</keyword>
<accession>A0A2S1L9P8</accession>
<evidence type="ECO:0000313" key="2">
    <source>
        <dbReference type="Proteomes" id="UP000244527"/>
    </source>
</evidence>
<dbReference type="KEGG" id="ffa:FFWV33_02410"/>
<dbReference type="AlphaFoldDB" id="A0A2S1L9P8"/>
<dbReference type="RefSeq" id="WP_108739423.1">
    <property type="nucleotide sequence ID" value="NZ_CP020918.1"/>
</dbReference>
<gene>
    <name evidence="1" type="ORF">FFWV33_02410</name>
</gene>
<organism evidence="1 2">
    <name type="scientific">Flavobacterium faecale</name>
    <dbReference type="NCBI Taxonomy" id="1355330"/>
    <lineage>
        <taxon>Bacteria</taxon>
        <taxon>Pseudomonadati</taxon>
        <taxon>Bacteroidota</taxon>
        <taxon>Flavobacteriia</taxon>
        <taxon>Flavobacteriales</taxon>
        <taxon>Flavobacteriaceae</taxon>
        <taxon>Flavobacterium</taxon>
    </lineage>
</organism>
<dbReference type="Proteomes" id="UP000244527">
    <property type="component" value="Chromosome"/>
</dbReference>
<reference evidence="1 2" key="1">
    <citation type="submission" date="2017-04" db="EMBL/GenBank/DDBJ databases">
        <title>Compelte genome sequence of WV33.</title>
        <authorList>
            <person name="Lee P.C."/>
        </authorList>
    </citation>
    <scope>NUCLEOTIDE SEQUENCE [LARGE SCALE GENOMIC DNA]</scope>
    <source>
        <strain evidence="1 2">WV33</strain>
    </source>
</reference>
<sequence length="115" mass="12972">MDLKLPTSEIIITNDTNSDPAGYYLVSTRWTMINDKSITFVRSKSLGYCYNLKWAGPMNKFDAEKANQSNKTTRIVSHCILKPFIAFLNNEMVLPNSPEVRKLIGLDSGELQLAN</sequence>
<evidence type="ECO:0000313" key="1">
    <source>
        <dbReference type="EMBL" id="AWG20461.1"/>
    </source>
</evidence>
<name>A0A2S1L9P8_9FLAO</name>